<keyword evidence="5" id="KW-0169">Cobalamin biosynthesis</keyword>
<reference evidence="11 12" key="1">
    <citation type="submission" date="2017-02" db="EMBL/GenBank/DDBJ databases">
        <title>Genomic diversity within the haloalkaliphilic genus Thioalkalivibrio.</title>
        <authorList>
            <person name="Ahn A.-C."/>
            <person name="Meier-Kolthoff J."/>
            <person name="Overmars L."/>
            <person name="Richter M."/>
            <person name="Woyke T."/>
            <person name="Sorokin D.Y."/>
            <person name="Muyzer G."/>
        </authorList>
    </citation>
    <scope>NUCLEOTIDE SEQUENCE [LARGE SCALE GENOMIC DNA]</scope>
    <source>
        <strain evidence="11 12">HL17</strain>
    </source>
</reference>
<evidence type="ECO:0000256" key="9">
    <source>
        <dbReference type="ARBA" id="ARBA00048531"/>
    </source>
</evidence>
<dbReference type="PROSITE" id="PS00105">
    <property type="entry name" value="AA_TRANSFER_CLASS_1"/>
    <property type="match status" value="1"/>
</dbReference>
<dbReference type="EC" id="4.1.1.81" evidence="4"/>
<dbReference type="Gene3D" id="3.40.640.10">
    <property type="entry name" value="Type I PLP-dependent aspartate aminotransferase-like (Major domain)"/>
    <property type="match status" value="1"/>
</dbReference>
<dbReference type="RefSeq" id="WP_077244773.1">
    <property type="nucleotide sequence ID" value="NZ_MUZR01000056.1"/>
</dbReference>
<sequence>MRAAARRWGHPVEDWLDLSTGINPRGWPVPPLPPQAWTRLPEADDGLEAAAAAYYGSDALLPLPGSQAAIQALPALWGEGAGREQARVGVLHPGYNEHARAWSACGHAVQAVEPEAGAIEAVLDALDVLVLIHPNNPTGTRFEPAQLREWHARLARRGGWLVVDEAFVDSGPQLSLVPEGPRDGLVVLRSLGKFFGLAGARVGFVFAPEALRRALSARLGPWSVPGPSRQVAAGALADHGWQSARRMQLAGEGERLAALLRAHGLAPDGGTALFQWVRSERAEEIQDRLARAAILVRRFEEPASLRFGLPGDEAGWWRLEAALTELSDD</sequence>
<dbReference type="Pfam" id="PF00155">
    <property type="entry name" value="Aminotran_1_2"/>
    <property type="match status" value="1"/>
</dbReference>
<feature type="domain" description="Aminotransferase class I/classII large" evidence="10">
    <location>
        <begin position="45"/>
        <end position="309"/>
    </location>
</feature>
<evidence type="ECO:0000313" key="12">
    <source>
        <dbReference type="Proteomes" id="UP000189177"/>
    </source>
</evidence>
<gene>
    <name evidence="11" type="ORF">B1A74_12080</name>
</gene>
<dbReference type="STRING" id="252474.B1A74_12080"/>
<dbReference type="NCBIfam" id="TIGR01140">
    <property type="entry name" value="L_thr_O3P_dcar"/>
    <property type="match status" value="1"/>
</dbReference>
<comment type="catalytic activity">
    <reaction evidence="9">
        <text>O-phospho-L-threonine + H(+) = (R)-1-aminopropan-2-yl phosphate + CO2</text>
        <dbReference type="Rhea" id="RHEA:11492"/>
        <dbReference type="ChEBI" id="CHEBI:15378"/>
        <dbReference type="ChEBI" id="CHEBI:16526"/>
        <dbReference type="ChEBI" id="CHEBI:58563"/>
        <dbReference type="ChEBI" id="CHEBI:58675"/>
        <dbReference type="EC" id="4.1.1.81"/>
    </reaction>
</comment>
<keyword evidence="12" id="KW-1185">Reference proteome</keyword>
<evidence type="ECO:0000313" key="11">
    <source>
        <dbReference type="EMBL" id="OOC09234.1"/>
    </source>
</evidence>
<evidence type="ECO:0000256" key="6">
    <source>
        <dbReference type="ARBA" id="ARBA00022898"/>
    </source>
</evidence>
<dbReference type="InterPro" id="IPR004839">
    <property type="entry name" value="Aminotransferase_I/II_large"/>
</dbReference>
<dbReference type="PANTHER" id="PTHR42885">
    <property type="entry name" value="HISTIDINOL-PHOSPHATE AMINOTRANSFERASE-RELATED"/>
    <property type="match status" value="1"/>
</dbReference>
<dbReference type="GO" id="GO:0009236">
    <property type="term" value="P:cobalamin biosynthetic process"/>
    <property type="evidence" value="ECO:0007669"/>
    <property type="project" value="UniProtKB-UniPathway"/>
</dbReference>
<dbReference type="OrthoDB" id="9799304at2"/>
<comment type="pathway">
    <text evidence="3">Cofactor biosynthesis; adenosylcobalamin biosynthesis.</text>
</comment>
<dbReference type="CDD" id="cd00609">
    <property type="entry name" value="AAT_like"/>
    <property type="match status" value="1"/>
</dbReference>
<dbReference type="GO" id="GO:0030170">
    <property type="term" value="F:pyridoxal phosphate binding"/>
    <property type="evidence" value="ECO:0007669"/>
    <property type="project" value="InterPro"/>
</dbReference>
<comment type="caution">
    <text evidence="11">The sequence shown here is derived from an EMBL/GenBank/DDBJ whole genome shotgun (WGS) entry which is preliminary data.</text>
</comment>
<organism evidence="11 12">
    <name type="scientific">Thioalkalivibrio halophilus</name>
    <dbReference type="NCBI Taxonomy" id="252474"/>
    <lineage>
        <taxon>Bacteria</taxon>
        <taxon>Pseudomonadati</taxon>
        <taxon>Pseudomonadota</taxon>
        <taxon>Gammaproteobacteria</taxon>
        <taxon>Chromatiales</taxon>
        <taxon>Ectothiorhodospiraceae</taxon>
        <taxon>Thioalkalivibrio</taxon>
    </lineage>
</organism>
<dbReference type="SUPFAM" id="SSF53383">
    <property type="entry name" value="PLP-dependent transferases"/>
    <property type="match status" value="1"/>
</dbReference>
<evidence type="ECO:0000256" key="5">
    <source>
        <dbReference type="ARBA" id="ARBA00022573"/>
    </source>
</evidence>
<dbReference type="PANTHER" id="PTHR42885:SF1">
    <property type="entry name" value="THREONINE-PHOSPHATE DECARBOXYLASE"/>
    <property type="match status" value="1"/>
</dbReference>
<evidence type="ECO:0000256" key="3">
    <source>
        <dbReference type="ARBA" id="ARBA00004953"/>
    </source>
</evidence>
<dbReference type="EMBL" id="MUZR01000056">
    <property type="protein sequence ID" value="OOC09234.1"/>
    <property type="molecule type" value="Genomic_DNA"/>
</dbReference>
<keyword evidence="6" id="KW-0663">Pyridoxal phosphate</keyword>
<dbReference type="Gene3D" id="3.90.1150.10">
    <property type="entry name" value="Aspartate Aminotransferase, domain 1"/>
    <property type="match status" value="1"/>
</dbReference>
<name>A0A1V2ZVT8_9GAMM</name>
<evidence type="ECO:0000256" key="4">
    <source>
        <dbReference type="ARBA" id="ARBA00012285"/>
    </source>
</evidence>
<dbReference type="InterPro" id="IPR015422">
    <property type="entry name" value="PyrdxlP-dep_Trfase_small"/>
</dbReference>
<dbReference type="InterPro" id="IPR004838">
    <property type="entry name" value="NHTrfase_class1_PyrdxlP-BS"/>
</dbReference>
<comment type="cofactor">
    <cofactor evidence="1">
        <name>pyridoxal 5'-phosphate</name>
        <dbReference type="ChEBI" id="CHEBI:597326"/>
    </cofactor>
</comment>
<dbReference type="AlphaFoldDB" id="A0A1V2ZVT8"/>
<dbReference type="InterPro" id="IPR015421">
    <property type="entry name" value="PyrdxlP-dep_Trfase_major"/>
</dbReference>
<dbReference type="InterPro" id="IPR015424">
    <property type="entry name" value="PyrdxlP-dep_Trfase"/>
</dbReference>
<dbReference type="Proteomes" id="UP000189177">
    <property type="component" value="Unassembled WGS sequence"/>
</dbReference>
<evidence type="ECO:0000256" key="8">
    <source>
        <dbReference type="ARBA" id="ARBA00029996"/>
    </source>
</evidence>
<comment type="function">
    <text evidence="2">Decarboxylates L-threonine-O-3-phosphate to yield (R)-1-amino-2-propanol O-2-phosphate, the precursor for the linkage between the nucleotide loop and the corrin ring in cobalamin.</text>
</comment>
<protein>
    <recommendedName>
        <fullName evidence="4">threonine-phosphate decarboxylase</fullName>
        <ecNumber evidence="4">4.1.1.81</ecNumber>
    </recommendedName>
    <alternativeName>
        <fullName evidence="8">L-threonine-O-3-phosphate decarboxylase</fullName>
    </alternativeName>
</protein>
<proteinExistence type="predicted"/>
<dbReference type="InterPro" id="IPR005860">
    <property type="entry name" value="CobD"/>
</dbReference>
<dbReference type="GO" id="GO:0048472">
    <property type="term" value="F:threonine-phosphate decarboxylase activity"/>
    <property type="evidence" value="ECO:0007669"/>
    <property type="project" value="UniProtKB-EC"/>
</dbReference>
<keyword evidence="7" id="KW-0456">Lyase</keyword>
<evidence type="ECO:0000259" key="10">
    <source>
        <dbReference type="Pfam" id="PF00155"/>
    </source>
</evidence>
<dbReference type="UniPathway" id="UPA00148"/>
<evidence type="ECO:0000256" key="7">
    <source>
        <dbReference type="ARBA" id="ARBA00023239"/>
    </source>
</evidence>
<accession>A0A1V2ZVT8</accession>
<evidence type="ECO:0000256" key="1">
    <source>
        <dbReference type="ARBA" id="ARBA00001933"/>
    </source>
</evidence>
<evidence type="ECO:0000256" key="2">
    <source>
        <dbReference type="ARBA" id="ARBA00003444"/>
    </source>
</evidence>